<proteinExistence type="predicted"/>
<feature type="region of interest" description="Disordered" evidence="1">
    <location>
        <begin position="111"/>
        <end position="141"/>
    </location>
</feature>
<evidence type="ECO:0000256" key="1">
    <source>
        <dbReference type="SAM" id="MobiDB-lite"/>
    </source>
</evidence>
<dbReference type="AlphaFoldDB" id="A0A5P6VN00"/>
<evidence type="ECO:0000313" key="2">
    <source>
        <dbReference type="EMBL" id="QFJ53728.1"/>
    </source>
</evidence>
<accession>A0A5P6VN00</accession>
<feature type="compositionally biased region" description="Basic and acidic residues" evidence="1">
    <location>
        <begin position="129"/>
        <end position="141"/>
    </location>
</feature>
<name>A0A5P6VN00_PSEXY</name>
<dbReference type="KEGG" id="pxv:FXF36_02010"/>
<organism evidence="2 3">
    <name type="scientific">Pseudobutyrivibrio xylanivorans</name>
    <dbReference type="NCBI Taxonomy" id="185007"/>
    <lineage>
        <taxon>Bacteria</taxon>
        <taxon>Bacillati</taxon>
        <taxon>Bacillota</taxon>
        <taxon>Clostridia</taxon>
        <taxon>Lachnospirales</taxon>
        <taxon>Lachnospiraceae</taxon>
        <taxon>Pseudobutyrivibrio</taxon>
    </lineage>
</organism>
<sequence length="157" mass="18470">MSIYSYWRWGCHGLDTSGYDHADDMVDKFTKLLNNLDKHIANYESNKEIVDADFKNVSVTLQSNNAGTQGHWLHFYNGKVCQWKSHKYSFYSKMEQEFELAKSRRDYVANQKTSWETTKSNEATALDQARQRQIEEEEARRRQAEREAAAYLKSLLK</sequence>
<reference evidence="3" key="1">
    <citation type="submission" date="2019-08" db="EMBL/GenBank/DDBJ databases">
        <title>Complete Genome Sequence of the Polysaccharide-Degrading Rumen Bacterium Pseudobutyrivibrio xylanivorans MA3014.</title>
        <authorList>
            <person name="Palevich N."/>
            <person name="Maclean P.H."/>
            <person name="Kelly W.J."/>
            <person name="Leahy S.C."/>
            <person name="Rakonjac J."/>
            <person name="Attwood G.T."/>
        </authorList>
    </citation>
    <scope>NUCLEOTIDE SEQUENCE [LARGE SCALE GENOMIC DNA]</scope>
    <source>
        <strain evidence="3">MA3014</strain>
    </source>
</reference>
<evidence type="ECO:0000313" key="3">
    <source>
        <dbReference type="Proteomes" id="UP000327030"/>
    </source>
</evidence>
<gene>
    <name evidence="2" type="ORF">FXF36_02010</name>
</gene>
<dbReference type="Proteomes" id="UP000327030">
    <property type="component" value="Chromosome 1"/>
</dbReference>
<feature type="compositionally biased region" description="Polar residues" evidence="1">
    <location>
        <begin position="111"/>
        <end position="123"/>
    </location>
</feature>
<dbReference type="RefSeq" id="WP_151622225.1">
    <property type="nucleotide sequence ID" value="NZ_CP043028.1"/>
</dbReference>
<dbReference type="EMBL" id="CP043028">
    <property type="protein sequence ID" value="QFJ53728.1"/>
    <property type="molecule type" value="Genomic_DNA"/>
</dbReference>
<protein>
    <submittedName>
        <fullName evidence="2">Uncharacterized protein</fullName>
    </submittedName>
</protein>